<name>A0A839N0G9_9MICO</name>
<reference evidence="1 2" key="1">
    <citation type="submission" date="2020-08" db="EMBL/GenBank/DDBJ databases">
        <title>Sequencing the genomes of 1000 actinobacteria strains.</title>
        <authorList>
            <person name="Klenk H.-P."/>
        </authorList>
    </citation>
    <scope>NUCLEOTIDE SEQUENCE [LARGE SCALE GENOMIC DNA]</scope>
    <source>
        <strain evidence="1 2">DSM 105369</strain>
    </source>
</reference>
<comment type="caution">
    <text evidence="1">The sequence shown here is derived from an EMBL/GenBank/DDBJ whole genome shotgun (WGS) entry which is preliminary data.</text>
</comment>
<keyword evidence="2" id="KW-1185">Reference proteome</keyword>
<sequence>MREIAPLVQFTDEELLLLGAEHPAVDTPYLSSLEPAHRQLAAQVAYRSLCSHGAIAVDGGVGLELPESYVTMLRLRAGASSILVVSKATVDAGLMRYHHLGADTIVLEDVSDAGAHLFRLAPRADLRRSLRAFCSVPGAADGSGETITLTEASFTAGASGAQLWGDGLAQFDATVWRAGGAGAAPVLGHLAGTHGSWSVHRPATPQQQVATVELRPIRVDSIADSILGTFVDDEGDDPERPEWHLMRA</sequence>
<dbReference type="AlphaFoldDB" id="A0A839N0G9"/>
<dbReference type="Proteomes" id="UP000559182">
    <property type="component" value="Unassembled WGS sequence"/>
</dbReference>
<proteinExistence type="predicted"/>
<organism evidence="1 2">
    <name type="scientific">Flexivirga oryzae</name>
    <dbReference type="NCBI Taxonomy" id="1794944"/>
    <lineage>
        <taxon>Bacteria</taxon>
        <taxon>Bacillati</taxon>
        <taxon>Actinomycetota</taxon>
        <taxon>Actinomycetes</taxon>
        <taxon>Micrococcales</taxon>
        <taxon>Dermacoccaceae</taxon>
        <taxon>Flexivirga</taxon>
    </lineage>
</organism>
<gene>
    <name evidence="1" type="ORF">FHU39_000851</name>
</gene>
<protein>
    <submittedName>
        <fullName evidence="1">Uncharacterized protein</fullName>
    </submittedName>
</protein>
<dbReference type="EMBL" id="JACHVQ010000001">
    <property type="protein sequence ID" value="MBB2890867.1"/>
    <property type="molecule type" value="Genomic_DNA"/>
</dbReference>
<evidence type="ECO:0000313" key="1">
    <source>
        <dbReference type="EMBL" id="MBB2890867.1"/>
    </source>
</evidence>
<dbReference type="RefSeq" id="WP_183319215.1">
    <property type="nucleotide sequence ID" value="NZ_JACHVQ010000001.1"/>
</dbReference>
<accession>A0A839N0G9</accession>
<evidence type="ECO:0000313" key="2">
    <source>
        <dbReference type="Proteomes" id="UP000559182"/>
    </source>
</evidence>